<evidence type="ECO:0000313" key="1">
    <source>
        <dbReference type="EMBL" id="KNZ50284.1"/>
    </source>
</evidence>
<dbReference type="EMBL" id="LAVV01009622">
    <property type="protein sequence ID" value="KNZ50284.1"/>
    <property type="molecule type" value="Genomic_DNA"/>
</dbReference>
<organism evidence="1 2">
    <name type="scientific">Puccinia sorghi</name>
    <dbReference type="NCBI Taxonomy" id="27349"/>
    <lineage>
        <taxon>Eukaryota</taxon>
        <taxon>Fungi</taxon>
        <taxon>Dikarya</taxon>
        <taxon>Basidiomycota</taxon>
        <taxon>Pucciniomycotina</taxon>
        <taxon>Pucciniomycetes</taxon>
        <taxon>Pucciniales</taxon>
        <taxon>Pucciniaceae</taxon>
        <taxon>Puccinia</taxon>
    </lineage>
</organism>
<protein>
    <submittedName>
        <fullName evidence="1">Uncharacterized protein</fullName>
    </submittedName>
</protein>
<name>A0A0L6UP34_9BASI</name>
<proteinExistence type="predicted"/>
<dbReference type="AlphaFoldDB" id="A0A0L6UP34"/>
<gene>
    <name evidence="1" type="ORF">VP01_4508g3</name>
</gene>
<evidence type="ECO:0000313" key="2">
    <source>
        <dbReference type="Proteomes" id="UP000037035"/>
    </source>
</evidence>
<reference evidence="1 2" key="1">
    <citation type="submission" date="2015-08" db="EMBL/GenBank/DDBJ databases">
        <title>Next Generation Sequencing and Analysis of the Genome of Puccinia sorghi L Schw, the Causal Agent of Maize Common Rust.</title>
        <authorList>
            <person name="Rochi L."/>
            <person name="Burguener G."/>
            <person name="Darino M."/>
            <person name="Turjanski A."/>
            <person name="Kreff E."/>
            <person name="Dieguez M.J."/>
            <person name="Sacco F."/>
        </authorList>
    </citation>
    <scope>NUCLEOTIDE SEQUENCE [LARGE SCALE GENOMIC DNA]</scope>
    <source>
        <strain evidence="1 2">RO10H11247</strain>
    </source>
</reference>
<dbReference type="OrthoDB" id="2518786at2759"/>
<keyword evidence="2" id="KW-1185">Reference proteome</keyword>
<dbReference type="Proteomes" id="UP000037035">
    <property type="component" value="Unassembled WGS sequence"/>
</dbReference>
<sequence length="123" mass="14001">MVSDRLCSNPASTTDRIKLLYLEGIDVRSSKPLRELKFLLISKIDSVTQNNVVTVDNRKFAKGLQNSIKDQFSSLQASNRAQIFKKENYIKFKEDSFKNFITDVKVSIKKLVEVEVGVDEEGL</sequence>
<accession>A0A0L6UP34</accession>
<dbReference type="VEuPathDB" id="FungiDB:VP01_4508g3"/>
<comment type="caution">
    <text evidence="1">The sequence shown here is derived from an EMBL/GenBank/DDBJ whole genome shotgun (WGS) entry which is preliminary data.</text>
</comment>